<dbReference type="STRING" id="1499967.U27_04227"/>
<dbReference type="InterPro" id="IPR036514">
    <property type="entry name" value="SGNH_hydro_sf"/>
</dbReference>
<dbReference type="HOGENOM" id="CLU_684853_0_0_0"/>
<dbReference type="CDD" id="cd00229">
    <property type="entry name" value="SGNH_hydrolase"/>
    <property type="match status" value="1"/>
</dbReference>
<protein>
    <submittedName>
        <fullName evidence="1">Lipolytic enzyme, G-D-S-L</fullName>
    </submittedName>
</protein>
<dbReference type="AlphaFoldDB" id="A0A081BY57"/>
<accession>A0A081BY57</accession>
<reference evidence="1" key="1">
    <citation type="journal article" date="2015" name="PeerJ">
        <title>First genomic representation of candidate bacterial phylum KSB3 points to enhanced environmental sensing as a trigger of wastewater bulking.</title>
        <authorList>
            <person name="Sekiguchi Y."/>
            <person name="Ohashi A."/>
            <person name="Parks D.H."/>
            <person name="Yamauchi T."/>
            <person name="Tyson G.W."/>
            <person name="Hugenholtz P."/>
        </authorList>
    </citation>
    <scope>NUCLEOTIDE SEQUENCE [LARGE SCALE GENOMIC DNA]</scope>
</reference>
<keyword evidence="2" id="KW-1185">Reference proteome</keyword>
<name>A0A081BY57_VECG1</name>
<dbReference type="Gene3D" id="3.40.50.1110">
    <property type="entry name" value="SGNH hydrolase"/>
    <property type="match status" value="1"/>
</dbReference>
<evidence type="ECO:0000313" key="2">
    <source>
        <dbReference type="Proteomes" id="UP000030661"/>
    </source>
</evidence>
<gene>
    <name evidence="1" type="ORF">U27_04227</name>
</gene>
<evidence type="ECO:0000313" key="1">
    <source>
        <dbReference type="EMBL" id="GAK57262.1"/>
    </source>
</evidence>
<proteinExistence type="predicted"/>
<dbReference type="SUPFAM" id="SSF52266">
    <property type="entry name" value="SGNH hydrolase"/>
    <property type="match status" value="1"/>
</dbReference>
<organism evidence="1">
    <name type="scientific">Vecturithrix granuli</name>
    <dbReference type="NCBI Taxonomy" id="1499967"/>
    <lineage>
        <taxon>Bacteria</taxon>
        <taxon>Candidatus Moduliflexota</taxon>
        <taxon>Candidatus Vecturitrichia</taxon>
        <taxon>Candidatus Vecturitrichales</taxon>
        <taxon>Candidatus Vecturitrichaceae</taxon>
        <taxon>Candidatus Vecturithrix</taxon>
    </lineage>
</organism>
<sequence length="388" mass="45269">MKNKKILLVFLTGSLFMSWVLAEILLRILGFSYPSFYHYNDFIGVRHSPQTEGWFRKEGEAYITINSDGLRDEEHRKQKPPDTLRIAILGDSYAEAFQVPLQNTFWKVMERNLATCHAFEKKNIEVINFGVSGYGTAQEYLTLHHYAWKYSPDIIILAFLTGNDIRNNSKALEPAPHFIPFFRLDNGKLILDNSFATNPEYRKKTSWLWSLRRTVYRYSRLYQLISKTKDLYLFPPIDPLAQLAGEEQGLDDLIYIEPRTPEWQEAWEITEQLLLKIYQEVKLHNARLVVATLSSGIQVHPDPEVRQRYMHAKQITDLFYPDTRIKTFAEQAGIEILTLAPMFQDYAEKHQIYLHGFDNTMLGFGHWNAHGHRIAGEKLAEYLCQNSQ</sequence>
<dbReference type="Proteomes" id="UP000030661">
    <property type="component" value="Unassembled WGS sequence"/>
</dbReference>
<dbReference type="eggNOG" id="COG2755">
    <property type="taxonomic scope" value="Bacteria"/>
</dbReference>
<dbReference type="EMBL" id="DF820465">
    <property type="protein sequence ID" value="GAK57262.1"/>
    <property type="molecule type" value="Genomic_DNA"/>
</dbReference>